<dbReference type="InterPro" id="IPR032466">
    <property type="entry name" value="Metal_Hydrolase"/>
</dbReference>
<dbReference type="GO" id="GO:0008448">
    <property type="term" value="F:N-acetylglucosamine-6-phosphate deacetylase activity"/>
    <property type="evidence" value="ECO:0007669"/>
    <property type="project" value="UniProtKB-EC"/>
</dbReference>
<organism evidence="7 8">
    <name type="scientific">Hymenobacter volaticus</name>
    <dbReference type="NCBI Taxonomy" id="2932254"/>
    <lineage>
        <taxon>Bacteria</taxon>
        <taxon>Pseudomonadati</taxon>
        <taxon>Bacteroidota</taxon>
        <taxon>Cytophagia</taxon>
        <taxon>Cytophagales</taxon>
        <taxon>Hymenobacteraceae</taxon>
        <taxon>Hymenobacter</taxon>
    </lineage>
</organism>
<gene>
    <name evidence="7" type="primary">nagA</name>
    <name evidence="7" type="ORF">MUN86_29360</name>
</gene>
<keyword evidence="8" id="KW-1185">Reference proteome</keyword>
<dbReference type="InterPro" id="IPR003764">
    <property type="entry name" value="GlcNAc_6-P_deAcase"/>
</dbReference>
<accession>A0ABY4GFE3</accession>
<dbReference type="SUPFAM" id="SSF51338">
    <property type="entry name" value="Composite domain of metallo-dependent hydrolases"/>
    <property type="match status" value="1"/>
</dbReference>
<dbReference type="Gene3D" id="2.30.40.10">
    <property type="entry name" value="Urease, subunit C, domain 1"/>
    <property type="match status" value="1"/>
</dbReference>
<dbReference type="InterPro" id="IPR011059">
    <property type="entry name" value="Metal-dep_hydrolase_composite"/>
</dbReference>
<proteinExistence type="inferred from homology"/>
<dbReference type="PANTHER" id="PTHR11113:SF14">
    <property type="entry name" value="N-ACETYLGLUCOSAMINE-6-PHOSPHATE DEACETYLASE"/>
    <property type="match status" value="1"/>
</dbReference>
<sequence length="383" mass="40287">MTYLLTNCQLYTGDDYLPGHAVLIEGQTIGAVLPPSQLPAGVPQVDARGQFVCPGFVDLQVYGGGGSAFGLTPSSSALAHLRQHTLHHGTTSFLPTVPTTTPAVLAQAVAAVRQALPTMPGLLGLHLEGPFLSAAKRGVHPVAYLVEPTLVSLRAFLHQTQGAVRLLTVAPEVLGSAEQALLRTSGVVLSAGHSNATYEQGMDAFAHGFSVATHLFNGMSAFTSREPGLVGAIYDHPTVPASIVVDGRHCAYASVRISKRLLGERLFLISDATDVGGEGAYAFYRQADHFVDASGTLAGSGLTLLRAVRNCVQHVGLSLAESLRMASLYPARVLGLAHELGRVAPGYRADLCVFDATFTAQATILAGQLQWHREALEPTKPAT</sequence>
<keyword evidence="3 5" id="KW-0378">Hydrolase</keyword>
<evidence type="ECO:0000256" key="1">
    <source>
        <dbReference type="ARBA" id="ARBA00010716"/>
    </source>
</evidence>
<keyword evidence="2" id="KW-0479">Metal-binding</keyword>
<keyword evidence="4 5" id="KW-0119">Carbohydrate metabolism</keyword>
<evidence type="ECO:0000256" key="4">
    <source>
        <dbReference type="ARBA" id="ARBA00023277"/>
    </source>
</evidence>
<dbReference type="PANTHER" id="PTHR11113">
    <property type="entry name" value="N-ACETYLGLUCOSAMINE-6-PHOSPHATE DEACETYLASE"/>
    <property type="match status" value="1"/>
</dbReference>
<dbReference type="PIRSF" id="PIRSF038994">
    <property type="entry name" value="NagA"/>
    <property type="match status" value="1"/>
</dbReference>
<dbReference type="EC" id="3.5.1.25" evidence="7"/>
<geneLocation type="plasmid" evidence="7 8">
    <name>unnamed6</name>
</geneLocation>
<dbReference type="Proteomes" id="UP000830401">
    <property type="component" value="Plasmid unnamed6"/>
</dbReference>
<evidence type="ECO:0000313" key="8">
    <source>
        <dbReference type="Proteomes" id="UP000830401"/>
    </source>
</evidence>
<evidence type="ECO:0000259" key="6">
    <source>
        <dbReference type="Pfam" id="PF01979"/>
    </source>
</evidence>
<dbReference type="RefSeq" id="WP_245127460.1">
    <property type="nucleotide sequence ID" value="NZ_CP095067.1"/>
</dbReference>
<dbReference type="Gene3D" id="3.20.20.140">
    <property type="entry name" value="Metal-dependent hydrolases"/>
    <property type="match status" value="1"/>
</dbReference>
<protein>
    <submittedName>
        <fullName evidence="7">N-acetylglucosamine-6-phosphate deacetylase</fullName>
        <ecNumber evidence="7">3.5.1.25</ecNumber>
    </submittedName>
</protein>
<dbReference type="SUPFAM" id="SSF51556">
    <property type="entry name" value="Metallo-dependent hydrolases"/>
    <property type="match status" value="1"/>
</dbReference>
<dbReference type="NCBIfam" id="TIGR00221">
    <property type="entry name" value="nagA"/>
    <property type="match status" value="1"/>
</dbReference>
<dbReference type="Pfam" id="PF01979">
    <property type="entry name" value="Amidohydro_1"/>
    <property type="match status" value="1"/>
</dbReference>
<keyword evidence="7" id="KW-0614">Plasmid</keyword>
<feature type="domain" description="Amidohydrolase-related" evidence="6">
    <location>
        <begin position="51"/>
        <end position="358"/>
    </location>
</feature>
<name>A0ABY4GFE3_9BACT</name>
<dbReference type="Pfam" id="PF22643">
    <property type="entry name" value="NagA_N"/>
    <property type="match status" value="1"/>
</dbReference>
<dbReference type="InterPro" id="IPR006680">
    <property type="entry name" value="Amidohydro-rel"/>
</dbReference>
<dbReference type="EMBL" id="CP095067">
    <property type="protein sequence ID" value="UOQ69614.1"/>
    <property type="molecule type" value="Genomic_DNA"/>
</dbReference>
<evidence type="ECO:0000256" key="2">
    <source>
        <dbReference type="ARBA" id="ARBA00022723"/>
    </source>
</evidence>
<reference evidence="7" key="1">
    <citation type="submission" date="2022-04" db="EMBL/GenBank/DDBJ databases">
        <title>Hymenobacter sp. isolated from the air.</title>
        <authorList>
            <person name="Won M."/>
            <person name="Lee C.-M."/>
            <person name="Woen H.-Y."/>
            <person name="Kwon S.-W."/>
        </authorList>
    </citation>
    <scope>NUCLEOTIDE SEQUENCE</scope>
    <source>
        <strain evidence="7">5420S-77</strain>
        <plasmid evidence="7">unnamed6</plasmid>
    </source>
</reference>
<evidence type="ECO:0000256" key="5">
    <source>
        <dbReference type="PIRNR" id="PIRNR038994"/>
    </source>
</evidence>
<evidence type="ECO:0000256" key="3">
    <source>
        <dbReference type="ARBA" id="ARBA00022801"/>
    </source>
</evidence>
<evidence type="ECO:0000313" key="7">
    <source>
        <dbReference type="EMBL" id="UOQ69614.1"/>
    </source>
</evidence>
<comment type="similarity">
    <text evidence="1 5">Belongs to the metallo-dependent hydrolases superfamily. NagA family.</text>
</comment>